<reference evidence="1 2" key="1">
    <citation type="submission" date="2019-08" db="EMBL/GenBank/DDBJ databases">
        <title>Archangium and Cystobacter genomes.</title>
        <authorList>
            <person name="Chen I.-C.K."/>
            <person name="Wielgoss S."/>
        </authorList>
    </citation>
    <scope>NUCLEOTIDE SEQUENCE [LARGE SCALE GENOMIC DNA]</scope>
    <source>
        <strain evidence="1 2">Cbm 6</strain>
    </source>
</reference>
<proteinExistence type="predicted"/>
<organism evidence="1 2">
    <name type="scientific">Archangium minus</name>
    <dbReference type="NCBI Taxonomy" id="83450"/>
    <lineage>
        <taxon>Bacteria</taxon>
        <taxon>Pseudomonadati</taxon>
        <taxon>Myxococcota</taxon>
        <taxon>Myxococcia</taxon>
        <taxon>Myxococcales</taxon>
        <taxon>Cystobacterineae</taxon>
        <taxon>Archangiaceae</taxon>
        <taxon>Archangium</taxon>
    </lineage>
</organism>
<dbReference type="Proteomes" id="UP001611383">
    <property type="component" value="Chromosome"/>
</dbReference>
<protein>
    <recommendedName>
        <fullName evidence="3">Ig-like domain-containing protein</fullName>
    </recommendedName>
</protein>
<sequence>MKANTAGAQPRFRLLPFLGSLMLGLMGPIACGPTATPEEQFSRHPAGQTGLALTLRVDEETDVAAIRFKIDRRQCSDEPFTPFSLTIDKPLEEIRLPGGIPGLENMPFDSWSAHAFADLFVTLDAGCYDVTTQPLDAAGEASEDCSPASSSGIWVNDGQTTEVLLINQCWGPDRGAIDVISALNHPPELVEVAFEDSKFVYQCTDQVICATFRDPDGDPLEFTWTQEGGPALYVAPEVLSTTPNADGSITQCIRTVAQDPGQYVLKVTAYDLLHAPDGSGLIRIEDYLAAGGTPFPSNDSLTFPFYAASDGRTGGCDAAP</sequence>
<keyword evidence="2" id="KW-1185">Reference proteome</keyword>
<evidence type="ECO:0000313" key="1">
    <source>
        <dbReference type="EMBL" id="WNG45775.1"/>
    </source>
</evidence>
<evidence type="ECO:0000313" key="2">
    <source>
        <dbReference type="Proteomes" id="UP001611383"/>
    </source>
</evidence>
<dbReference type="EMBL" id="CP043494">
    <property type="protein sequence ID" value="WNG45775.1"/>
    <property type="molecule type" value="Genomic_DNA"/>
</dbReference>
<gene>
    <name evidence="1" type="ORF">F0U60_17900</name>
</gene>
<name>A0ABY9WPP7_9BACT</name>
<evidence type="ECO:0008006" key="3">
    <source>
        <dbReference type="Google" id="ProtNLM"/>
    </source>
</evidence>
<dbReference type="RefSeq" id="WP_395821281.1">
    <property type="nucleotide sequence ID" value="NZ_CP043494.1"/>
</dbReference>
<accession>A0ABY9WPP7</accession>